<keyword evidence="1" id="KW-1133">Transmembrane helix</keyword>
<evidence type="ECO:0000313" key="2">
    <source>
        <dbReference type="EMBL" id="QQP90517.1"/>
    </source>
</evidence>
<proteinExistence type="predicted"/>
<evidence type="ECO:0000313" key="3">
    <source>
        <dbReference type="Proteomes" id="UP000595197"/>
    </source>
</evidence>
<gene>
    <name evidence="2" type="ORF">IGS68_04490</name>
</gene>
<name>A0ABX7B857_9PROT</name>
<accession>A0ABX7B857</accession>
<keyword evidence="3" id="KW-1185">Reference proteome</keyword>
<feature type="transmembrane region" description="Helical" evidence="1">
    <location>
        <begin position="33"/>
        <end position="51"/>
    </location>
</feature>
<reference evidence="2" key="1">
    <citation type="submission" date="2021-02" db="EMBL/GenBank/DDBJ databases">
        <title>Skermanella TT6 skin isolate.</title>
        <authorList>
            <person name="Lee K."/>
            <person name="Ganzorig M."/>
        </authorList>
    </citation>
    <scope>NUCLEOTIDE SEQUENCE</scope>
    <source>
        <strain evidence="2">TT6</strain>
    </source>
</reference>
<dbReference type="EMBL" id="CP067420">
    <property type="protein sequence ID" value="QQP90517.1"/>
    <property type="molecule type" value="Genomic_DNA"/>
</dbReference>
<feature type="transmembrane region" description="Helical" evidence="1">
    <location>
        <begin position="6"/>
        <end position="26"/>
    </location>
</feature>
<keyword evidence="1" id="KW-0472">Membrane</keyword>
<organism evidence="2 3">
    <name type="scientific">Skermanella cutis</name>
    <dbReference type="NCBI Taxonomy" id="2775420"/>
    <lineage>
        <taxon>Bacteria</taxon>
        <taxon>Pseudomonadati</taxon>
        <taxon>Pseudomonadota</taxon>
        <taxon>Alphaproteobacteria</taxon>
        <taxon>Rhodospirillales</taxon>
        <taxon>Azospirillaceae</taxon>
        <taxon>Skermanella</taxon>
    </lineage>
</organism>
<dbReference type="Proteomes" id="UP000595197">
    <property type="component" value="Chromosome"/>
</dbReference>
<evidence type="ECO:0000256" key="1">
    <source>
        <dbReference type="SAM" id="Phobius"/>
    </source>
</evidence>
<dbReference type="RefSeq" id="WP_201077659.1">
    <property type="nucleotide sequence ID" value="NZ_CP067420.1"/>
</dbReference>
<protein>
    <submittedName>
        <fullName evidence="2">Uncharacterized protein</fullName>
    </submittedName>
</protein>
<keyword evidence="1" id="KW-0812">Transmembrane</keyword>
<sequence length="60" mass="6393">MSSTLWMLVCLYLIIAAVSVMETGFATSRPGRGASFAICAVALLHGLGWPLRMALGARRP</sequence>